<organism evidence="2 3">
    <name type="scientific">Streptomyces mirabilis</name>
    <dbReference type="NCBI Taxonomy" id="68239"/>
    <lineage>
        <taxon>Bacteria</taxon>
        <taxon>Bacillati</taxon>
        <taxon>Actinomycetota</taxon>
        <taxon>Actinomycetes</taxon>
        <taxon>Kitasatosporales</taxon>
        <taxon>Streptomycetaceae</taxon>
        <taxon>Streptomyces</taxon>
    </lineage>
</organism>
<dbReference type="PANTHER" id="PTHR41252">
    <property type="entry name" value="BLR2505 PROTEIN"/>
    <property type="match status" value="1"/>
</dbReference>
<protein>
    <submittedName>
        <fullName evidence="2">Nuclear transport factor 2 family protein</fullName>
    </submittedName>
</protein>
<dbReference type="SUPFAM" id="SSF54427">
    <property type="entry name" value="NTF2-like"/>
    <property type="match status" value="1"/>
</dbReference>
<evidence type="ECO:0000313" key="3">
    <source>
        <dbReference type="Proteomes" id="UP001257627"/>
    </source>
</evidence>
<dbReference type="Proteomes" id="UP001257627">
    <property type="component" value="Unassembled WGS sequence"/>
</dbReference>
<evidence type="ECO:0000259" key="1">
    <source>
        <dbReference type="Pfam" id="PF12680"/>
    </source>
</evidence>
<dbReference type="PANTHER" id="PTHR41252:SF1">
    <property type="entry name" value="BLR2505 PROTEIN"/>
    <property type="match status" value="1"/>
</dbReference>
<dbReference type="Pfam" id="PF12680">
    <property type="entry name" value="SnoaL_2"/>
    <property type="match status" value="1"/>
</dbReference>
<name>A0ABU3V723_9ACTN</name>
<reference evidence="2 3" key="1">
    <citation type="submission" date="2023-02" db="EMBL/GenBank/DDBJ databases">
        <authorList>
            <person name="Maleckis M."/>
        </authorList>
    </citation>
    <scope>NUCLEOTIDE SEQUENCE [LARGE SCALE GENOMIC DNA]</scope>
    <source>
        <strain evidence="2 3">P8-A2</strain>
    </source>
</reference>
<sequence length="140" mass="15403">MFSRKVLIMTTRDVVEKFFGLLAGGDPDKVAEVFADDIDWYVPGSASLPWTGPRTKRSEVADYFRTLGANIVPAKNVDDIEALLVDGDHAVMLGRFTRVAKGTGRTFMTPIAMHLQVAGDKIVKLHLYEDTLAVAEAYAE</sequence>
<comment type="caution">
    <text evidence="2">The sequence shown here is derived from an EMBL/GenBank/DDBJ whole genome shotgun (WGS) entry which is preliminary data.</text>
</comment>
<dbReference type="RefSeq" id="WP_266945567.1">
    <property type="nucleotide sequence ID" value="NZ_CP107955.1"/>
</dbReference>
<proteinExistence type="predicted"/>
<gene>
    <name evidence="2" type="ORF">PU648_59295</name>
</gene>
<dbReference type="Gene3D" id="3.10.450.50">
    <property type="match status" value="1"/>
</dbReference>
<evidence type="ECO:0000313" key="2">
    <source>
        <dbReference type="EMBL" id="MDU9001965.1"/>
    </source>
</evidence>
<feature type="domain" description="SnoaL-like" evidence="1">
    <location>
        <begin position="15"/>
        <end position="124"/>
    </location>
</feature>
<keyword evidence="3" id="KW-1185">Reference proteome</keyword>
<accession>A0ABU3V723</accession>
<dbReference type="InterPro" id="IPR032710">
    <property type="entry name" value="NTF2-like_dom_sf"/>
</dbReference>
<dbReference type="InterPro" id="IPR037401">
    <property type="entry name" value="SnoaL-like"/>
</dbReference>
<dbReference type="EMBL" id="JARAKF010000006">
    <property type="protein sequence ID" value="MDU9001965.1"/>
    <property type="molecule type" value="Genomic_DNA"/>
</dbReference>